<gene>
    <name evidence="2" type="ORF">IMCC3317_40570</name>
</gene>
<dbReference type="PROSITE" id="PS51257">
    <property type="entry name" value="PROKAR_LIPOPROTEIN"/>
    <property type="match status" value="1"/>
</dbReference>
<evidence type="ECO:0000313" key="3">
    <source>
        <dbReference type="Proteomes" id="UP000464657"/>
    </source>
</evidence>
<keyword evidence="3" id="KW-1185">Reference proteome</keyword>
<name>A0A7L4ZPJ1_9FLAO</name>
<dbReference type="AlphaFoldDB" id="A0A7L4ZPJ1"/>
<evidence type="ECO:0008006" key="4">
    <source>
        <dbReference type="Google" id="ProtNLM"/>
    </source>
</evidence>
<dbReference type="RefSeq" id="WP_160131200.1">
    <property type="nucleotide sequence ID" value="NZ_CP019288.1"/>
</dbReference>
<sequence length="154" mass="18027">MKHIKNISKNQYQVFLIICILLLQSCAVRLISDYDNITDKTVTELQEKVSNYFVKIERAIESEEAKYENFIKQFDEIKVDLNTLEVRAAAIDKNRIIQQQVKELQKMFKNLESLHKLGFNDYEQIRPLKASFNSAFTAIIKLQLALKRGENQNN</sequence>
<proteinExistence type="predicted"/>
<feature type="coiled-coil region" evidence="1">
    <location>
        <begin position="87"/>
        <end position="114"/>
    </location>
</feature>
<keyword evidence="1" id="KW-0175">Coiled coil</keyword>
<organism evidence="2 3">
    <name type="scientific">Kordia antarctica</name>
    <dbReference type="NCBI Taxonomy" id="1218801"/>
    <lineage>
        <taxon>Bacteria</taxon>
        <taxon>Pseudomonadati</taxon>
        <taxon>Bacteroidota</taxon>
        <taxon>Flavobacteriia</taxon>
        <taxon>Flavobacteriales</taxon>
        <taxon>Flavobacteriaceae</taxon>
        <taxon>Kordia</taxon>
    </lineage>
</organism>
<accession>A0A7L4ZPJ1</accession>
<evidence type="ECO:0000256" key="1">
    <source>
        <dbReference type="SAM" id="Coils"/>
    </source>
</evidence>
<dbReference type="EMBL" id="CP019288">
    <property type="protein sequence ID" value="QHI38663.1"/>
    <property type="molecule type" value="Genomic_DNA"/>
</dbReference>
<dbReference type="KEGG" id="kan:IMCC3317_40570"/>
<dbReference type="OrthoDB" id="1448862at2"/>
<dbReference type="Proteomes" id="UP000464657">
    <property type="component" value="Chromosome"/>
</dbReference>
<reference evidence="2 3" key="1">
    <citation type="journal article" date="2013" name="Int. J. Syst. Evol. Microbiol.">
        <title>Kordia antarctica sp. nov., isolated from Antarctic seawater.</title>
        <authorList>
            <person name="Baek K."/>
            <person name="Choi A."/>
            <person name="Kang I."/>
            <person name="Lee K."/>
            <person name="Cho J.C."/>
        </authorList>
    </citation>
    <scope>NUCLEOTIDE SEQUENCE [LARGE SCALE GENOMIC DNA]</scope>
    <source>
        <strain evidence="2 3">IMCC3317</strain>
    </source>
</reference>
<evidence type="ECO:0000313" key="2">
    <source>
        <dbReference type="EMBL" id="QHI38663.1"/>
    </source>
</evidence>
<protein>
    <recommendedName>
        <fullName evidence="4">Lipoprotein</fullName>
    </recommendedName>
</protein>